<dbReference type="KEGG" id="samy:DB32_003861"/>
<name>A0A0F6W3S2_9BACT</name>
<keyword evidence="2" id="KW-1185">Reference proteome</keyword>
<gene>
    <name evidence="1" type="ORF">DB32_003861</name>
</gene>
<dbReference type="OrthoDB" id="5508782at2"/>
<sequence>MQLPTRNTPVARCEALTAYLAATLRNYASVFQPAPEVRAHLESLATTVSASLATLVASQRAYEAAILALVEPRGRVRLVDVRADEIVKSVQRACADAGVASSVFPEGVTPIVKPVGPSEVAALVVLSARIAATSSWAERDVQRARIDAIQADYQAALDARAAARVATVQARALRDDAKESFLDVYAAVAGQIKAAFPRDRARQEAFFDRIRDAVASEDASEDDADTDEPAPAA</sequence>
<reference evidence="1 2" key="1">
    <citation type="submission" date="2015-03" db="EMBL/GenBank/DDBJ databases">
        <title>Genome assembly of Sandaracinus amylolyticus DSM 53668.</title>
        <authorList>
            <person name="Sharma G."/>
            <person name="Subramanian S."/>
        </authorList>
    </citation>
    <scope>NUCLEOTIDE SEQUENCE [LARGE SCALE GENOMIC DNA]</scope>
    <source>
        <strain evidence="1 2">DSM 53668</strain>
    </source>
</reference>
<organism evidence="1 2">
    <name type="scientific">Sandaracinus amylolyticus</name>
    <dbReference type="NCBI Taxonomy" id="927083"/>
    <lineage>
        <taxon>Bacteria</taxon>
        <taxon>Pseudomonadati</taxon>
        <taxon>Myxococcota</taxon>
        <taxon>Polyangia</taxon>
        <taxon>Polyangiales</taxon>
        <taxon>Sandaracinaceae</taxon>
        <taxon>Sandaracinus</taxon>
    </lineage>
</organism>
<protein>
    <submittedName>
        <fullName evidence="1">Uncharacterized protein</fullName>
    </submittedName>
</protein>
<dbReference type="Proteomes" id="UP000034883">
    <property type="component" value="Chromosome"/>
</dbReference>
<evidence type="ECO:0000313" key="2">
    <source>
        <dbReference type="Proteomes" id="UP000034883"/>
    </source>
</evidence>
<proteinExistence type="predicted"/>
<dbReference type="EMBL" id="CP011125">
    <property type="protein sequence ID" value="AKF06712.1"/>
    <property type="molecule type" value="Genomic_DNA"/>
</dbReference>
<dbReference type="AlphaFoldDB" id="A0A0F6W3S2"/>
<accession>A0A0F6W3S2</accession>
<evidence type="ECO:0000313" key="1">
    <source>
        <dbReference type="EMBL" id="AKF06712.1"/>
    </source>
</evidence>
<dbReference type="RefSeq" id="WP_053233859.1">
    <property type="nucleotide sequence ID" value="NZ_CP011125.1"/>
</dbReference>